<keyword evidence="1" id="KW-0808">Transferase</keyword>
<dbReference type="EC" id="2.4.1.12" evidence="1"/>
<proteinExistence type="predicted"/>
<dbReference type="Proteomes" id="UP000827976">
    <property type="component" value="Chromosome 14"/>
</dbReference>
<keyword evidence="1" id="KW-0328">Glycosyltransferase</keyword>
<protein>
    <submittedName>
        <fullName evidence="1">Cellulose synthase protein</fullName>
        <ecNumber evidence="1">2.4.1.12</ecNumber>
    </submittedName>
</protein>
<dbReference type="EMBL" id="CM037024">
    <property type="protein sequence ID" value="KAH7664197.1"/>
    <property type="molecule type" value="Genomic_DNA"/>
</dbReference>
<evidence type="ECO:0000313" key="1">
    <source>
        <dbReference type="EMBL" id="KAH7664197.1"/>
    </source>
</evidence>
<name>A0ACB7UU81_DIOAL</name>
<gene>
    <name evidence="1" type="ORF">IHE45_14G105200</name>
</gene>
<keyword evidence="2" id="KW-1185">Reference proteome</keyword>
<accession>A0ACB7UU81</accession>
<sequence>MENGGVPQSATPESVLKEAIHVISCGYEDRTEWGSEVAWKHLLKSMFATDVVLLFVGHFIHHCPTNGDPEFDNKRFRSQFRNLSPMLMSTSNGSCVLESGVVSARPDEATHLKESGSLSSTRSVPGLPPELHCPLCKEVMKDAVLQTTVVSTVSVTNIPRLCDVQQAPPTISFPVSSEDENREIFMEDVPDVKENDNHCTVDATVQNLEDAVKKSNVSDVTAQDVNVKEMAAKENAAMTKQIHGIMLNARQGEKKKKGETKILQPGNVAASMQWSYPAMPSEPWEMNHFLQAFNGLTPYMDYQQFQPQYSFGTQGYKLPY</sequence>
<evidence type="ECO:0000313" key="2">
    <source>
        <dbReference type="Proteomes" id="UP000827976"/>
    </source>
</evidence>
<comment type="caution">
    <text evidence="1">The sequence shown here is derived from an EMBL/GenBank/DDBJ whole genome shotgun (WGS) entry which is preliminary data.</text>
</comment>
<reference evidence="2" key="1">
    <citation type="journal article" date="2022" name="Nat. Commun.">
        <title>Chromosome evolution and the genetic basis of agronomically important traits in greater yam.</title>
        <authorList>
            <person name="Bredeson J.V."/>
            <person name="Lyons J.B."/>
            <person name="Oniyinde I.O."/>
            <person name="Okereke N.R."/>
            <person name="Kolade O."/>
            <person name="Nnabue I."/>
            <person name="Nwadili C.O."/>
            <person name="Hribova E."/>
            <person name="Parker M."/>
            <person name="Nwogha J."/>
            <person name="Shu S."/>
            <person name="Carlson J."/>
            <person name="Kariba R."/>
            <person name="Muthemba S."/>
            <person name="Knop K."/>
            <person name="Barton G.J."/>
            <person name="Sherwood A.V."/>
            <person name="Lopez-Montes A."/>
            <person name="Asiedu R."/>
            <person name="Jamnadass R."/>
            <person name="Muchugi A."/>
            <person name="Goodstein D."/>
            <person name="Egesi C.N."/>
            <person name="Featherston J."/>
            <person name="Asfaw A."/>
            <person name="Simpson G.G."/>
            <person name="Dolezel J."/>
            <person name="Hendre P.S."/>
            <person name="Van Deynze A."/>
            <person name="Kumar P.L."/>
            <person name="Obidiegwu J.E."/>
            <person name="Bhattacharjee R."/>
            <person name="Rokhsar D.S."/>
        </authorList>
    </citation>
    <scope>NUCLEOTIDE SEQUENCE [LARGE SCALE GENOMIC DNA]</scope>
    <source>
        <strain evidence="2">cv. TDa95/00328</strain>
    </source>
</reference>
<organism evidence="1 2">
    <name type="scientific">Dioscorea alata</name>
    <name type="common">Purple yam</name>
    <dbReference type="NCBI Taxonomy" id="55571"/>
    <lineage>
        <taxon>Eukaryota</taxon>
        <taxon>Viridiplantae</taxon>
        <taxon>Streptophyta</taxon>
        <taxon>Embryophyta</taxon>
        <taxon>Tracheophyta</taxon>
        <taxon>Spermatophyta</taxon>
        <taxon>Magnoliopsida</taxon>
        <taxon>Liliopsida</taxon>
        <taxon>Dioscoreales</taxon>
        <taxon>Dioscoreaceae</taxon>
        <taxon>Dioscorea</taxon>
    </lineage>
</organism>